<accession>A0ACC2FVT8</accession>
<evidence type="ECO:0000313" key="1">
    <source>
        <dbReference type="EMBL" id="KAJ7995524.1"/>
    </source>
</evidence>
<name>A0ACC2FVT8_DALPE</name>
<keyword evidence="2" id="KW-1185">Reference proteome</keyword>
<reference evidence="1" key="1">
    <citation type="submission" date="2021-05" db="EMBL/GenBank/DDBJ databases">
        <authorList>
            <person name="Pan Q."/>
            <person name="Jouanno E."/>
            <person name="Zahm M."/>
            <person name="Klopp C."/>
            <person name="Cabau C."/>
            <person name="Louis A."/>
            <person name="Berthelot C."/>
            <person name="Parey E."/>
            <person name="Roest Crollius H."/>
            <person name="Montfort J."/>
            <person name="Robinson-Rechavi M."/>
            <person name="Bouchez O."/>
            <person name="Lampietro C."/>
            <person name="Lopez Roques C."/>
            <person name="Donnadieu C."/>
            <person name="Postlethwait J."/>
            <person name="Bobe J."/>
            <person name="Dillon D."/>
            <person name="Chandos A."/>
            <person name="von Hippel F."/>
            <person name="Guiguen Y."/>
        </authorList>
    </citation>
    <scope>NUCLEOTIDE SEQUENCE</scope>
    <source>
        <strain evidence="1">YG-Jan2019</strain>
    </source>
</reference>
<gene>
    <name evidence="1" type="ORF">DPEC_G00245470</name>
</gene>
<protein>
    <submittedName>
        <fullName evidence="1">Uncharacterized protein</fullName>
    </submittedName>
</protein>
<organism evidence="1 2">
    <name type="scientific">Dallia pectoralis</name>
    <name type="common">Alaska blackfish</name>
    <dbReference type="NCBI Taxonomy" id="75939"/>
    <lineage>
        <taxon>Eukaryota</taxon>
        <taxon>Metazoa</taxon>
        <taxon>Chordata</taxon>
        <taxon>Craniata</taxon>
        <taxon>Vertebrata</taxon>
        <taxon>Euteleostomi</taxon>
        <taxon>Actinopterygii</taxon>
        <taxon>Neopterygii</taxon>
        <taxon>Teleostei</taxon>
        <taxon>Protacanthopterygii</taxon>
        <taxon>Esociformes</taxon>
        <taxon>Umbridae</taxon>
        <taxon>Dallia</taxon>
    </lineage>
</organism>
<dbReference type="EMBL" id="CM055748">
    <property type="protein sequence ID" value="KAJ7995524.1"/>
    <property type="molecule type" value="Genomic_DNA"/>
</dbReference>
<dbReference type="Proteomes" id="UP001157502">
    <property type="component" value="Chromosome 21"/>
</dbReference>
<sequence>MIHLKRTQQSMTIGGVHANVNFSYEEEYPPMGEEVEGWSQQQARKPPPKKILGGYGGCWTGRTTPSCLQQEQISVLQKGWKTSPLSQTSLQSSSHQASTAKEHEVM</sequence>
<evidence type="ECO:0000313" key="2">
    <source>
        <dbReference type="Proteomes" id="UP001157502"/>
    </source>
</evidence>
<comment type="caution">
    <text evidence="1">The sequence shown here is derived from an EMBL/GenBank/DDBJ whole genome shotgun (WGS) entry which is preliminary data.</text>
</comment>
<proteinExistence type="predicted"/>